<keyword evidence="3 5" id="KW-1133">Transmembrane helix</keyword>
<evidence type="ECO:0000256" key="2">
    <source>
        <dbReference type="ARBA" id="ARBA00022692"/>
    </source>
</evidence>
<comment type="catalytic activity">
    <reaction evidence="5">
        <text>[protein]-C-terminal S-[(2E,6E)-farnesyl]-L-cysteine + S-adenosyl-L-methionine = [protein]-C-terminal S-[(2E,6E)-farnesyl]-L-cysteine methyl ester + S-adenosyl-L-homocysteine</text>
        <dbReference type="Rhea" id="RHEA:21672"/>
        <dbReference type="Rhea" id="RHEA-COMP:12125"/>
        <dbReference type="Rhea" id="RHEA-COMP:12126"/>
        <dbReference type="ChEBI" id="CHEBI:57856"/>
        <dbReference type="ChEBI" id="CHEBI:59789"/>
        <dbReference type="ChEBI" id="CHEBI:90510"/>
        <dbReference type="ChEBI" id="CHEBI:90511"/>
        <dbReference type="EC" id="2.1.1.100"/>
    </reaction>
</comment>
<sequence length="229" mass="25688">MSLSRVLLAIIEALFNELACTPPNRTLEKDRYDTDTPSIFRIGSLMFRIHNSVLRFCVAFEIYVYLTSLPAFPASSFSPFSASETLSLYTTPLFLAGVIAVILGACIRISCFHELGELFTFDLTIHPRHHLITSGLYAKVRHPAYTGSLIIIAGLAFSQLSPGSCLWELGPLHLAPWSGPLIGAIWWLWMFGIGLNRAKSEDRQMRALFTEEWDAYAARVPYWFIPGVI</sequence>
<feature type="transmembrane region" description="Helical" evidence="5">
    <location>
        <begin position="92"/>
        <end position="111"/>
    </location>
</feature>
<organism evidence="6 7">
    <name type="scientific">Mycena albidolilacea</name>
    <dbReference type="NCBI Taxonomy" id="1033008"/>
    <lineage>
        <taxon>Eukaryota</taxon>
        <taxon>Fungi</taxon>
        <taxon>Dikarya</taxon>
        <taxon>Basidiomycota</taxon>
        <taxon>Agaricomycotina</taxon>
        <taxon>Agaricomycetes</taxon>
        <taxon>Agaricomycetidae</taxon>
        <taxon>Agaricales</taxon>
        <taxon>Marasmiineae</taxon>
        <taxon>Mycenaceae</taxon>
        <taxon>Mycena</taxon>
    </lineage>
</organism>
<dbReference type="AlphaFoldDB" id="A0AAD6Z121"/>
<keyword evidence="5" id="KW-0949">S-adenosyl-L-methionine</keyword>
<accession>A0AAD6Z121</accession>
<proteinExistence type="inferred from homology"/>
<evidence type="ECO:0000256" key="1">
    <source>
        <dbReference type="ARBA" id="ARBA00004141"/>
    </source>
</evidence>
<dbReference type="Pfam" id="PF04140">
    <property type="entry name" value="ICMT"/>
    <property type="match status" value="1"/>
</dbReference>
<reference evidence="6" key="1">
    <citation type="submission" date="2023-03" db="EMBL/GenBank/DDBJ databases">
        <title>Massive genome expansion in bonnet fungi (Mycena s.s.) driven by repeated elements and novel gene families across ecological guilds.</title>
        <authorList>
            <consortium name="Lawrence Berkeley National Laboratory"/>
            <person name="Harder C.B."/>
            <person name="Miyauchi S."/>
            <person name="Viragh M."/>
            <person name="Kuo A."/>
            <person name="Thoen E."/>
            <person name="Andreopoulos B."/>
            <person name="Lu D."/>
            <person name="Skrede I."/>
            <person name="Drula E."/>
            <person name="Henrissat B."/>
            <person name="Morin E."/>
            <person name="Kohler A."/>
            <person name="Barry K."/>
            <person name="LaButti K."/>
            <person name="Morin E."/>
            <person name="Salamov A."/>
            <person name="Lipzen A."/>
            <person name="Mereny Z."/>
            <person name="Hegedus B."/>
            <person name="Baldrian P."/>
            <person name="Stursova M."/>
            <person name="Weitz H."/>
            <person name="Taylor A."/>
            <person name="Grigoriev I.V."/>
            <person name="Nagy L.G."/>
            <person name="Martin F."/>
            <person name="Kauserud H."/>
        </authorList>
    </citation>
    <scope>NUCLEOTIDE SEQUENCE</scope>
    <source>
        <strain evidence="6">CBHHK002</strain>
    </source>
</reference>
<evidence type="ECO:0000256" key="3">
    <source>
        <dbReference type="ARBA" id="ARBA00022989"/>
    </source>
</evidence>
<gene>
    <name evidence="6" type="ORF">DFH08DRAFT_927645</name>
</gene>
<comment type="caution">
    <text evidence="6">The sequence shown here is derived from an EMBL/GenBank/DDBJ whole genome shotgun (WGS) entry which is preliminary data.</text>
</comment>
<keyword evidence="5" id="KW-0808">Transferase</keyword>
<dbReference type="PANTHER" id="PTHR12714">
    <property type="entry name" value="PROTEIN-S ISOPRENYLCYSTEINE O-METHYLTRANSFERASE"/>
    <property type="match status" value="1"/>
</dbReference>
<dbReference type="EC" id="2.1.1.100" evidence="5"/>
<protein>
    <recommendedName>
        <fullName evidence="5">Protein-S-isoprenylcysteine O-methyltransferase</fullName>
        <ecNumber evidence="5">2.1.1.100</ecNumber>
    </recommendedName>
</protein>
<dbReference type="GO" id="GO:0004671">
    <property type="term" value="F:protein C-terminal S-isoprenylcysteine carboxyl O-methyltransferase activity"/>
    <property type="evidence" value="ECO:0007669"/>
    <property type="project" value="UniProtKB-EC"/>
</dbReference>
<evidence type="ECO:0000256" key="4">
    <source>
        <dbReference type="ARBA" id="ARBA00023136"/>
    </source>
</evidence>
<keyword evidence="4 5" id="KW-0472">Membrane</keyword>
<keyword evidence="7" id="KW-1185">Reference proteome</keyword>
<feature type="transmembrane region" description="Helical" evidence="5">
    <location>
        <begin position="53"/>
        <end position="72"/>
    </location>
</feature>
<feature type="transmembrane region" description="Helical" evidence="5">
    <location>
        <begin position="174"/>
        <end position="196"/>
    </location>
</feature>
<dbReference type="Proteomes" id="UP001218218">
    <property type="component" value="Unassembled WGS sequence"/>
</dbReference>
<name>A0AAD6Z121_9AGAR</name>
<dbReference type="InterPro" id="IPR007269">
    <property type="entry name" value="ICMT_MeTrfase"/>
</dbReference>
<evidence type="ECO:0000313" key="7">
    <source>
        <dbReference type="Proteomes" id="UP001218218"/>
    </source>
</evidence>
<comment type="similarity">
    <text evidence="5">Belongs to the class VI-like SAM-binding methyltransferase superfamily. Isoprenylcysteine carboxyl methyltransferase family.</text>
</comment>
<dbReference type="EMBL" id="JARIHO010000106">
    <property type="protein sequence ID" value="KAJ7303448.1"/>
    <property type="molecule type" value="Genomic_DNA"/>
</dbReference>
<keyword evidence="2 5" id="KW-0812">Transmembrane</keyword>
<feature type="transmembrane region" description="Helical" evidence="5">
    <location>
        <begin position="144"/>
        <end position="162"/>
    </location>
</feature>
<dbReference type="PANTHER" id="PTHR12714:SF9">
    <property type="entry name" value="PROTEIN-S-ISOPRENYLCYSTEINE O-METHYLTRANSFERASE"/>
    <property type="match status" value="1"/>
</dbReference>
<dbReference type="GO" id="GO:0005789">
    <property type="term" value="C:endoplasmic reticulum membrane"/>
    <property type="evidence" value="ECO:0007669"/>
    <property type="project" value="UniProtKB-SubCell"/>
</dbReference>
<evidence type="ECO:0000313" key="6">
    <source>
        <dbReference type="EMBL" id="KAJ7303448.1"/>
    </source>
</evidence>
<keyword evidence="5" id="KW-0256">Endoplasmic reticulum</keyword>
<dbReference type="GO" id="GO:0032259">
    <property type="term" value="P:methylation"/>
    <property type="evidence" value="ECO:0007669"/>
    <property type="project" value="UniProtKB-KW"/>
</dbReference>
<dbReference type="Gene3D" id="1.20.120.1630">
    <property type="match status" value="1"/>
</dbReference>
<evidence type="ECO:0000256" key="5">
    <source>
        <dbReference type="RuleBase" id="RU362022"/>
    </source>
</evidence>
<keyword evidence="5" id="KW-0489">Methyltransferase</keyword>
<comment type="subcellular location">
    <subcellularLocation>
        <location evidence="5">Endoplasmic reticulum membrane</location>
        <topology evidence="5">Multi-pass membrane protein</topology>
    </subcellularLocation>
    <subcellularLocation>
        <location evidence="1">Membrane</location>
        <topology evidence="1">Multi-pass membrane protein</topology>
    </subcellularLocation>
</comment>